<reference evidence="1" key="1">
    <citation type="submission" date="2014-12" db="EMBL/GenBank/DDBJ databases">
        <title>Insight into the proteome of Arion vulgaris.</title>
        <authorList>
            <person name="Aradska J."/>
            <person name="Bulat T."/>
            <person name="Smidak R."/>
            <person name="Sarate P."/>
            <person name="Gangsoo J."/>
            <person name="Sialana F."/>
            <person name="Bilban M."/>
            <person name="Lubec G."/>
        </authorList>
    </citation>
    <scope>NUCLEOTIDE SEQUENCE</scope>
    <source>
        <tissue evidence="1">Skin</tissue>
    </source>
</reference>
<dbReference type="EMBL" id="HACG01013233">
    <property type="protein sequence ID" value="CEK60098.1"/>
    <property type="molecule type" value="Transcribed_RNA"/>
</dbReference>
<protein>
    <submittedName>
        <fullName evidence="1">Uncharacterized protein</fullName>
    </submittedName>
</protein>
<gene>
    <name evidence="1" type="primary">ORF38397</name>
</gene>
<proteinExistence type="predicted"/>
<feature type="non-terminal residue" evidence="1">
    <location>
        <position position="117"/>
    </location>
</feature>
<organism evidence="1">
    <name type="scientific">Arion vulgaris</name>
    <dbReference type="NCBI Taxonomy" id="1028688"/>
    <lineage>
        <taxon>Eukaryota</taxon>
        <taxon>Metazoa</taxon>
        <taxon>Spiralia</taxon>
        <taxon>Lophotrochozoa</taxon>
        <taxon>Mollusca</taxon>
        <taxon>Gastropoda</taxon>
        <taxon>Heterobranchia</taxon>
        <taxon>Euthyneura</taxon>
        <taxon>Panpulmonata</taxon>
        <taxon>Eupulmonata</taxon>
        <taxon>Stylommatophora</taxon>
        <taxon>Helicina</taxon>
        <taxon>Arionoidea</taxon>
        <taxon>Arionidae</taxon>
        <taxon>Arion</taxon>
    </lineage>
</organism>
<evidence type="ECO:0000313" key="1">
    <source>
        <dbReference type="EMBL" id="CEK60098.1"/>
    </source>
</evidence>
<accession>A0A0B6YV46</accession>
<sequence>EHSLIKQETLLAIQSHPKSSGSSFVCENCETITPTSNCLIKQKTLLMIQSHPKRSASSFVCENCDRDCHFHIQFVQSPMELQSTYPVTQLYALLPYHHHEYIHKHEASDRFRFVCVN</sequence>
<dbReference type="AlphaFoldDB" id="A0A0B6YV46"/>
<feature type="non-terminal residue" evidence="1">
    <location>
        <position position="1"/>
    </location>
</feature>
<name>A0A0B6YV46_9EUPU</name>